<keyword evidence="2" id="KW-1185">Reference proteome</keyword>
<name>A0ABV7FCF7_9GAMM</name>
<reference evidence="2" key="1">
    <citation type="journal article" date="2019" name="Int. J. Syst. Evol. Microbiol.">
        <title>The Global Catalogue of Microorganisms (GCM) 10K type strain sequencing project: providing services to taxonomists for standard genome sequencing and annotation.</title>
        <authorList>
            <consortium name="The Broad Institute Genomics Platform"/>
            <consortium name="The Broad Institute Genome Sequencing Center for Infectious Disease"/>
            <person name="Wu L."/>
            <person name="Ma J."/>
        </authorList>
    </citation>
    <scope>NUCLEOTIDE SEQUENCE [LARGE SCALE GENOMIC DNA]</scope>
    <source>
        <strain evidence="2">KCTC 52237</strain>
    </source>
</reference>
<evidence type="ECO:0000313" key="1">
    <source>
        <dbReference type="EMBL" id="MFC3115260.1"/>
    </source>
</evidence>
<dbReference type="EMBL" id="JBHRTF010000003">
    <property type="protein sequence ID" value="MFC3115260.1"/>
    <property type="molecule type" value="Genomic_DNA"/>
</dbReference>
<organism evidence="1 2">
    <name type="scientific">Cellvibrio fontiphilus</name>
    <dbReference type="NCBI Taxonomy" id="1815559"/>
    <lineage>
        <taxon>Bacteria</taxon>
        <taxon>Pseudomonadati</taxon>
        <taxon>Pseudomonadota</taxon>
        <taxon>Gammaproteobacteria</taxon>
        <taxon>Cellvibrionales</taxon>
        <taxon>Cellvibrionaceae</taxon>
        <taxon>Cellvibrio</taxon>
    </lineage>
</organism>
<dbReference type="Proteomes" id="UP001595555">
    <property type="component" value="Unassembled WGS sequence"/>
</dbReference>
<sequence length="178" mass="19015">MTSKISGILFFSLIILLTQSCYSGNRSADSDSNRSQVHTLGKPGASVSISNSQPILLASLGAQDLVLILEGPAAFDELSVRVASSDGLSLLSPIDSVTFLPTSTGKYNLPLSLNVKREGRHYVRLYVELVTANSRAQRVVSAIIQVGSTITKQQKTIPKSNTDGVISLPAQEQVMPKD</sequence>
<evidence type="ECO:0000313" key="2">
    <source>
        <dbReference type="Proteomes" id="UP001595555"/>
    </source>
</evidence>
<accession>A0ABV7FCF7</accession>
<dbReference type="PROSITE" id="PS51257">
    <property type="entry name" value="PROKAR_LIPOPROTEIN"/>
    <property type="match status" value="1"/>
</dbReference>
<proteinExistence type="predicted"/>
<protein>
    <recommendedName>
        <fullName evidence="3">Lipoprotein</fullName>
    </recommendedName>
</protein>
<evidence type="ECO:0008006" key="3">
    <source>
        <dbReference type="Google" id="ProtNLM"/>
    </source>
</evidence>
<dbReference type="RefSeq" id="WP_378117397.1">
    <property type="nucleotide sequence ID" value="NZ_JBHRTF010000003.1"/>
</dbReference>
<comment type="caution">
    <text evidence="1">The sequence shown here is derived from an EMBL/GenBank/DDBJ whole genome shotgun (WGS) entry which is preliminary data.</text>
</comment>
<gene>
    <name evidence="1" type="ORF">ACFODX_06800</name>
</gene>